<dbReference type="Proteomes" id="UP000663827">
    <property type="component" value="Unassembled WGS sequence"/>
</dbReference>
<feature type="region of interest" description="Disordered" evidence="1">
    <location>
        <begin position="366"/>
        <end position="385"/>
    </location>
</feature>
<feature type="region of interest" description="Disordered" evidence="1">
    <location>
        <begin position="1"/>
        <end position="49"/>
    </location>
</feature>
<feature type="compositionally biased region" description="Basic and acidic residues" evidence="1">
    <location>
        <begin position="512"/>
        <end position="521"/>
    </location>
</feature>
<feature type="compositionally biased region" description="Low complexity" evidence="1">
    <location>
        <begin position="367"/>
        <end position="382"/>
    </location>
</feature>
<comment type="caution">
    <text evidence="2">The sequence shown here is derived from an EMBL/GenBank/DDBJ whole genome shotgun (WGS) entry which is preliminary data.</text>
</comment>
<sequence>MSAFAASSLSTPDMSFTRRFKPLPKRRRNSVRRVEMGGHHSKTDPPLVSAYYHPISNGRVGRLKQESNVTPCRSRSPNKLAPFSTRSRIVEDADGEGDYTDHLQQPNNTKKRKVPAATAAFARGPTLTRENDDLIDEYSCQESQINLPGKIVDDAGASQSPQEFNYQPIIARRKPASLVTLATLRLKDLLRARRRMMATAIGDGMDPLALELALSTPFTRPPTRSPIRAWSYGPRFRRQPRNHAATLLNREPCFSRNFTFSFPSPIGKRYTIAKKVAAGLRLRFQTELTHQATTNFEVALKSTSKSSYISGSEKKRTHSSPVGAPSNTTSVEKASKKPNKSKKKKRSTLANASNPHHLRNYVPSRVSHAGSHQASSGHGQASNSLGPLALKFLSATLPPRTKGRAPTGESSGSSLIPPDTEWICPFCEYSLFYGDEAAMQRAARNRRRILTRRRNARERAAAAASGAMGPRNQDTSDDEGESEDESEDDEDSFGEGSDISLHREAGTIGARQDNRCPHPGG</sequence>
<name>A0A8H3HXY9_9AGAM</name>
<feature type="compositionally biased region" description="Acidic residues" evidence="1">
    <location>
        <begin position="475"/>
        <end position="493"/>
    </location>
</feature>
<feature type="compositionally biased region" description="Polar residues" evidence="1">
    <location>
        <begin position="1"/>
        <end position="14"/>
    </location>
</feature>
<dbReference type="AlphaFoldDB" id="A0A8H3HXY9"/>
<feature type="compositionally biased region" description="Basic and acidic residues" evidence="1">
    <location>
        <begin position="32"/>
        <end position="43"/>
    </location>
</feature>
<evidence type="ECO:0000313" key="3">
    <source>
        <dbReference type="Proteomes" id="UP000663827"/>
    </source>
</evidence>
<evidence type="ECO:0000313" key="2">
    <source>
        <dbReference type="EMBL" id="CAE7092318.1"/>
    </source>
</evidence>
<feature type="compositionally biased region" description="Basic residues" evidence="1">
    <location>
        <begin position="18"/>
        <end position="31"/>
    </location>
</feature>
<organism evidence="2 3">
    <name type="scientific">Rhizoctonia solani</name>
    <dbReference type="NCBI Taxonomy" id="456999"/>
    <lineage>
        <taxon>Eukaryota</taxon>
        <taxon>Fungi</taxon>
        <taxon>Dikarya</taxon>
        <taxon>Basidiomycota</taxon>
        <taxon>Agaricomycotina</taxon>
        <taxon>Agaricomycetes</taxon>
        <taxon>Cantharellales</taxon>
        <taxon>Ceratobasidiaceae</taxon>
        <taxon>Rhizoctonia</taxon>
    </lineage>
</organism>
<accession>A0A8H3HXY9</accession>
<reference evidence="2" key="1">
    <citation type="submission" date="2021-01" db="EMBL/GenBank/DDBJ databases">
        <authorList>
            <person name="Kaushik A."/>
        </authorList>
    </citation>
    <scope>NUCLEOTIDE SEQUENCE</scope>
    <source>
        <strain evidence="2">AG5</strain>
    </source>
</reference>
<dbReference type="EMBL" id="CAJNJQ010000663">
    <property type="protein sequence ID" value="CAE7092318.1"/>
    <property type="molecule type" value="Genomic_DNA"/>
</dbReference>
<feature type="region of interest" description="Disordered" evidence="1">
    <location>
        <begin position="97"/>
        <end position="116"/>
    </location>
</feature>
<proteinExistence type="predicted"/>
<protein>
    <submittedName>
        <fullName evidence="2">Uncharacterized protein</fullName>
    </submittedName>
</protein>
<feature type="compositionally biased region" description="Basic residues" evidence="1">
    <location>
        <begin position="336"/>
        <end position="347"/>
    </location>
</feature>
<gene>
    <name evidence="2" type="ORF">RDB_LOCUS33045</name>
</gene>
<evidence type="ECO:0000256" key="1">
    <source>
        <dbReference type="SAM" id="MobiDB-lite"/>
    </source>
</evidence>
<feature type="region of interest" description="Disordered" evidence="1">
    <location>
        <begin position="454"/>
        <end position="521"/>
    </location>
</feature>
<feature type="region of interest" description="Disordered" evidence="1">
    <location>
        <begin position="307"/>
        <end position="360"/>
    </location>
</feature>